<proteinExistence type="predicted"/>
<feature type="compositionally biased region" description="Acidic residues" evidence="1">
    <location>
        <begin position="32"/>
        <end position="41"/>
    </location>
</feature>
<gene>
    <name evidence="3" type="primary">LOC102808643</name>
</gene>
<accession>A0ABM0MB88</accession>
<dbReference type="InterPro" id="IPR038765">
    <property type="entry name" value="Papain-like_cys_pep_sf"/>
</dbReference>
<feature type="compositionally biased region" description="Polar residues" evidence="1">
    <location>
        <begin position="143"/>
        <end position="155"/>
    </location>
</feature>
<feature type="region of interest" description="Disordered" evidence="1">
    <location>
        <begin position="100"/>
        <end position="125"/>
    </location>
</feature>
<reference evidence="3" key="1">
    <citation type="submission" date="2025-08" db="UniProtKB">
        <authorList>
            <consortium name="RefSeq"/>
        </authorList>
    </citation>
    <scope>IDENTIFICATION</scope>
    <source>
        <tissue evidence="3">Testes</tissue>
    </source>
</reference>
<keyword evidence="2" id="KW-1185">Reference proteome</keyword>
<feature type="compositionally biased region" description="Basic residues" evidence="1">
    <location>
        <begin position="104"/>
        <end position="118"/>
    </location>
</feature>
<feature type="region of interest" description="Disordered" evidence="1">
    <location>
        <begin position="27"/>
        <end position="75"/>
    </location>
</feature>
<organism evidence="2 3">
    <name type="scientific">Saccoglossus kowalevskii</name>
    <name type="common">Acorn worm</name>
    <dbReference type="NCBI Taxonomy" id="10224"/>
    <lineage>
        <taxon>Eukaryota</taxon>
        <taxon>Metazoa</taxon>
        <taxon>Hemichordata</taxon>
        <taxon>Enteropneusta</taxon>
        <taxon>Harrimaniidae</taxon>
        <taxon>Saccoglossus</taxon>
    </lineage>
</organism>
<feature type="compositionally biased region" description="Basic and acidic residues" evidence="1">
    <location>
        <begin position="156"/>
        <end position="179"/>
    </location>
</feature>
<feature type="non-terminal residue" evidence="3">
    <location>
        <position position="216"/>
    </location>
</feature>
<name>A0ABM0MB88_SACKO</name>
<protein>
    <submittedName>
        <fullName evidence="3">Ubiquitin carboxyl-terminal hydrolase 20-like</fullName>
    </submittedName>
</protein>
<dbReference type="Proteomes" id="UP000694865">
    <property type="component" value="Unplaced"/>
</dbReference>
<sequence length="216" mass="24509">MFRGFVQQDTQEFLRCLMDRMHEELKEPLPTFDDDDDEEDEPKTVHTLGHRRERSRELVVLPDSETHSLSPGSADTLSVSGIRICDHCLKGTKCTVQECTKSSTSKKHKKRDKGRKNKNHPDTNKDKCEKCACEIKLGGGSGNDVQSRSTDVTDTVETKAQKEESQRSPRKGDLHGRKEFGKRKKKKSITYRSVISDIFDVVQHQGNISRLVTAHS</sequence>
<evidence type="ECO:0000313" key="3">
    <source>
        <dbReference type="RefSeq" id="XP_006817279.1"/>
    </source>
</evidence>
<dbReference type="RefSeq" id="XP_006817279.1">
    <property type="nucleotide sequence ID" value="XM_006817216.1"/>
</dbReference>
<evidence type="ECO:0000256" key="1">
    <source>
        <dbReference type="SAM" id="MobiDB-lite"/>
    </source>
</evidence>
<dbReference type="SUPFAM" id="SSF54001">
    <property type="entry name" value="Cysteine proteinases"/>
    <property type="match status" value="1"/>
</dbReference>
<dbReference type="GeneID" id="102808643"/>
<feature type="region of interest" description="Disordered" evidence="1">
    <location>
        <begin position="140"/>
        <end position="187"/>
    </location>
</feature>
<evidence type="ECO:0000313" key="2">
    <source>
        <dbReference type="Proteomes" id="UP000694865"/>
    </source>
</evidence>
<dbReference type="Gene3D" id="3.90.70.10">
    <property type="entry name" value="Cysteine proteinases"/>
    <property type="match status" value="1"/>
</dbReference>